<evidence type="ECO:0000256" key="1">
    <source>
        <dbReference type="SAM" id="MobiDB-lite"/>
    </source>
</evidence>
<reference evidence="2 3" key="1">
    <citation type="submission" date="2016-03" db="EMBL/GenBank/DDBJ databases">
        <title>Trachymyrmex septentrionalis WGS genome.</title>
        <authorList>
            <person name="Nygaard S."/>
            <person name="Hu H."/>
            <person name="Boomsma J."/>
            <person name="Zhang G."/>
        </authorList>
    </citation>
    <scope>NUCLEOTIDE SEQUENCE [LARGE SCALE GENOMIC DNA]</scope>
    <source>
        <strain evidence="2">Tsep2-gDNA-1</strain>
        <tissue evidence="2">Whole body</tissue>
    </source>
</reference>
<name>A0A151JWH9_9HYME</name>
<feature type="region of interest" description="Disordered" evidence="1">
    <location>
        <begin position="210"/>
        <end position="229"/>
    </location>
</feature>
<sequence length="250" mass="28514">PRFLITLSRVFVTSYQRDRETQIGRELRRQVQQLLYIGDGDSATFKAILDLKPYSDELTVVKSECIFSTKEEPNHECCPTGPESWCKWQKAVALNRDSTLEDLTPLLGQEMKEHLLPIYENLSREDLLERCLGGHTQNANESFNSTIWRLTPKHLHSGQKIIELSACIAAGVFNEGYNSILRLMNQLDIVVGNQALNFAKNTDKARVTRQNRMSQSETKAARTARKQQQLEDNQLFEEAEELLYAPGIAD</sequence>
<keyword evidence="3" id="KW-1185">Reference proteome</keyword>
<proteinExistence type="predicted"/>
<evidence type="ECO:0000313" key="2">
    <source>
        <dbReference type="EMBL" id="KYN38508.1"/>
    </source>
</evidence>
<dbReference type="Proteomes" id="UP000078541">
    <property type="component" value="Unassembled WGS sequence"/>
</dbReference>
<organism evidence="2 3">
    <name type="scientific">Trachymyrmex septentrionalis</name>
    <dbReference type="NCBI Taxonomy" id="34720"/>
    <lineage>
        <taxon>Eukaryota</taxon>
        <taxon>Metazoa</taxon>
        <taxon>Ecdysozoa</taxon>
        <taxon>Arthropoda</taxon>
        <taxon>Hexapoda</taxon>
        <taxon>Insecta</taxon>
        <taxon>Pterygota</taxon>
        <taxon>Neoptera</taxon>
        <taxon>Endopterygota</taxon>
        <taxon>Hymenoptera</taxon>
        <taxon>Apocrita</taxon>
        <taxon>Aculeata</taxon>
        <taxon>Formicoidea</taxon>
        <taxon>Formicidae</taxon>
        <taxon>Myrmicinae</taxon>
        <taxon>Trachymyrmex</taxon>
    </lineage>
</organism>
<dbReference type="AlphaFoldDB" id="A0A151JWH9"/>
<protein>
    <submittedName>
        <fullName evidence="2">Uncharacterized protein</fullName>
    </submittedName>
</protein>
<gene>
    <name evidence="2" type="ORF">ALC56_07122</name>
</gene>
<feature type="non-terminal residue" evidence="2">
    <location>
        <position position="1"/>
    </location>
</feature>
<dbReference type="EMBL" id="KQ981663">
    <property type="protein sequence ID" value="KYN38508.1"/>
    <property type="molecule type" value="Genomic_DNA"/>
</dbReference>
<evidence type="ECO:0000313" key="3">
    <source>
        <dbReference type="Proteomes" id="UP000078541"/>
    </source>
</evidence>
<accession>A0A151JWH9</accession>